<keyword evidence="7 12" id="KW-0472">Membrane</keyword>
<feature type="compositionally biased region" description="Low complexity" evidence="11">
    <location>
        <begin position="235"/>
        <end position="249"/>
    </location>
</feature>
<feature type="chain" id="PRO_5019746686" description="Germ cell-specific gene 1-like protein" evidence="13">
    <location>
        <begin position="27"/>
        <end position="548"/>
    </location>
</feature>
<dbReference type="HOGENOM" id="CLU_063057_0_0_1"/>
<sequence length="548" mass="60953">MKTNRRCRALLAVSLNLMALLFSTTAFITTHWCEGTQRVPKPSCGKEKKTNCLNYSGNETANETNQNVVHYSWETGDDRFLFRYFHTGIWYSCEENINASGEKCRSFIDLAPASEKGVLWLSVVSEVLYIMLLIVGFSLMCLELFHSSSVIDGLKLNAFAAVFTVLSGLLGMVAHMMYTQVFQVTVSLGPEDWRPHSWDYGWSFWASQHPALNVTSVQKNRSDHNAQKTPPFATSSSSSNISSSSSLSSEPTRQISMVQDQTQLDIVSITRLAPGESPSPKTFEQRNKNLAISCSSPLGARTIAASCPSSPRLSLTPSSAKPQQYSDSSPVSPGINATSFYTFCPHTAHSLEASASDYTLTPTRKSTRPSATMTPEDSSQSPGSSKTGLKTTGKGFESDLEDPDHERRFVTTEEFQAMEKELEDVKEELKCLKWKVRHIGETVQPLAEDSKRYNGYTLTELKAMVQSEDDPYKAAHKILTALFSDVYLLQHSVTEQASNTRSLPKPKIDPELYTVYCDILKSIFPGISSQTLREETQHIEKSTQKEVQ</sequence>
<dbReference type="Pfam" id="PF07803">
    <property type="entry name" value="GSG-1"/>
    <property type="match status" value="1"/>
</dbReference>
<dbReference type="PANTHER" id="PTHR10671:SF35">
    <property type="entry name" value="GERM CELL-SPECIFIC GENE 1-LIKE PROTEIN"/>
    <property type="match status" value="1"/>
</dbReference>
<evidence type="ECO:0000256" key="7">
    <source>
        <dbReference type="ARBA" id="ARBA00023136"/>
    </source>
</evidence>
<proteinExistence type="inferred from homology"/>
<feature type="compositionally biased region" description="Low complexity" evidence="11">
    <location>
        <begin position="306"/>
        <end position="319"/>
    </location>
</feature>
<dbReference type="GO" id="GO:0098839">
    <property type="term" value="C:postsynaptic density membrane"/>
    <property type="evidence" value="ECO:0007669"/>
    <property type="project" value="TreeGrafter"/>
</dbReference>
<evidence type="ECO:0000256" key="11">
    <source>
        <dbReference type="SAM" id="MobiDB-lite"/>
    </source>
</evidence>
<dbReference type="GO" id="GO:0023051">
    <property type="term" value="P:regulation of signaling"/>
    <property type="evidence" value="ECO:0007669"/>
    <property type="project" value="UniProtKB-ARBA"/>
</dbReference>
<keyword evidence="15" id="KW-1185">Reference proteome</keyword>
<feature type="region of interest" description="Disordered" evidence="11">
    <location>
        <begin position="217"/>
        <end position="260"/>
    </location>
</feature>
<evidence type="ECO:0000256" key="6">
    <source>
        <dbReference type="ARBA" id="ARBA00023018"/>
    </source>
</evidence>
<feature type="compositionally biased region" description="Polar residues" evidence="11">
    <location>
        <begin position="250"/>
        <end position="260"/>
    </location>
</feature>
<protein>
    <recommendedName>
        <fullName evidence="9">Germ cell-specific gene 1-like protein</fullName>
    </recommendedName>
</protein>
<feature type="compositionally biased region" description="Polar residues" evidence="11">
    <location>
        <begin position="356"/>
        <end position="390"/>
    </location>
</feature>
<evidence type="ECO:0000256" key="2">
    <source>
        <dbReference type="ARBA" id="ARBA00007425"/>
    </source>
</evidence>
<dbReference type="GeneTree" id="ENSGT01050000244814"/>
<gene>
    <name evidence="14" type="primary">GSG1L</name>
</gene>
<dbReference type="Proteomes" id="UP000016666">
    <property type="component" value="Chromosome 15"/>
</dbReference>
<keyword evidence="10" id="KW-0175">Coiled coil</keyword>
<evidence type="ECO:0000256" key="12">
    <source>
        <dbReference type="SAM" id="Phobius"/>
    </source>
</evidence>
<keyword evidence="6" id="KW-0770">Synapse</keyword>
<evidence type="ECO:0000256" key="8">
    <source>
        <dbReference type="ARBA" id="ARBA00034103"/>
    </source>
</evidence>
<dbReference type="OMA" id="HEPITYF"/>
<dbReference type="InterPro" id="IPR012478">
    <property type="entry name" value="GSG-1"/>
</dbReference>
<reference evidence="14" key="2">
    <citation type="submission" date="2025-08" db="UniProtKB">
        <authorList>
            <consortium name="Ensembl"/>
        </authorList>
    </citation>
    <scope>IDENTIFICATION</scope>
</reference>
<dbReference type="PANTHER" id="PTHR10671">
    <property type="entry name" value="EPITHELIAL MEMBRANE PROTEIN-RELATED"/>
    <property type="match status" value="1"/>
</dbReference>
<feature type="region of interest" description="Disordered" evidence="11">
    <location>
        <begin position="305"/>
        <end position="331"/>
    </location>
</feature>
<evidence type="ECO:0000256" key="1">
    <source>
        <dbReference type="ARBA" id="ARBA00004651"/>
    </source>
</evidence>
<keyword evidence="13" id="KW-0732">Signal</keyword>
<dbReference type="GO" id="GO:0051049">
    <property type="term" value="P:regulation of transport"/>
    <property type="evidence" value="ECO:0007669"/>
    <property type="project" value="UniProtKB-ARBA"/>
</dbReference>
<feature type="region of interest" description="Disordered" evidence="11">
    <location>
        <begin position="355"/>
        <end position="407"/>
    </location>
</feature>
<evidence type="ECO:0000256" key="10">
    <source>
        <dbReference type="SAM" id="Coils"/>
    </source>
</evidence>
<evidence type="ECO:0000256" key="3">
    <source>
        <dbReference type="ARBA" id="ARBA00022475"/>
    </source>
</evidence>
<organism evidence="14 15">
    <name type="scientific">Anas platyrhynchos platyrhynchos</name>
    <name type="common">Northern mallard</name>
    <dbReference type="NCBI Taxonomy" id="8840"/>
    <lineage>
        <taxon>Eukaryota</taxon>
        <taxon>Metazoa</taxon>
        <taxon>Chordata</taxon>
        <taxon>Craniata</taxon>
        <taxon>Vertebrata</taxon>
        <taxon>Euteleostomi</taxon>
        <taxon>Archelosauria</taxon>
        <taxon>Archosauria</taxon>
        <taxon>Dinosauria</taxon>
        <taxon>Saurischia</taxon>
        <taxon>Theropoda</taxon>
        <taxon>Coelurosauria</taxon>
        <taxon>Aves</taxon>
        <taxon>Neognathae</taxon>
        <taxon>Galloanserae</taxon>
        <taxon>Anseriformes</taxon>
        <taxon>Anatidae</taxon>
        <taxon>Anatinae</taxon>
        <taxon>Anas</taxon>
    </lineage>
</organism>
<dbReference type="GO" id="GO:0010646">
    <property type="term" value="P:regulation of cell communication"/>
    <property type="evidence" value="ECO:0007669"/>
    <property type="project" value="UniProtKB-ARBA"/>
</dbReference>
<comment type="similarity">
    <text evidence="2">Belongs to the GSG1 family.</text>
</comment>
<feature type="compositionally biased region" description="Polar residues" evidence="11">
    <location>
        <begin position="320"/>
        <end position="331"/>
    </location>
</feature>
<reference evidence="14 15" key="1">
    <citation type="submission" date="2017-10" db="EMBL/GenBank/DDBJ databases">
        <title>A new Pekin duck reference genome.</title>
        <authorList>
            <person name="Hou Z.-C."/>
            <person name="Zhou Z.-K."/>
            <person name="Zhu F."/>
            <person name="Hou S.-S."/>
        </authorList>
    </citation>
    <scope>NUCLEOTIDE SEQUENCE [LARGE SCALE GENOMIC DNA]</scope>
</reference>
<keyword evidence="5 12" id="KW-1133">Transmembrane helix</keyword>
<feature type="transmembrane region" description="Helical" evidence="12">
    <location>
        <begin position="127"/>
        <end position="146"/>
    </location>
</feature>
<reference evidence="14" key="3">
    <citation type="submission" date="2025-09" db="UniProtKB">
        <authorList>
            <consortium name="Ensembl"/>
        </authorList>
    </citation>
    <scope>IDENTIFICATION</scope>
</reference>
<dbReference type="FunFam" id="1.20.140.150:FF:000005">
    <property type="entry name" value="Germ cell-specific gene 1-like"/>
    <property type="match status" value="1"/>
</dbReference>
<evidence type="ECO:0000313" key="15">
    <source>
        <dbReference type="Proteomes" id="UP000016666"/>
    </source>
</evidence>
<evidence type="ECO:0000256" key="9">
    <source>
        <dbReference type="ARBA" id="ARBA00073105"/>
    </source>
</evidence>
<comment type="subcellular location">
    <subcellularLocation>
        <location evidence="1">Cell membrane</location>
        <topology evidence="1">Multi-pass membrane protein</topology>
    </subcellularLocation>
    <subcellularLocation>
        <location evidence="8">Synapse</location>
    </subcellularLocation>
</comment>
<dbReference type="STRING" id="8840.ENSAPLP00000002798"/>
<feature type="signal peptide" evidence="13">
    <location>
        <begin position="1"/>
        <end position="26"/>
    </location>
</feature>
<feature type="coiled-coil region" evidence="10">
    <location>
        <begin position="408"/>
        <end position="435"/>
    </location>
</feature>
<keyword evidence="4 12" id="KW-0812">Transmembrane</keyword>
<dbReference type="AlphaFoldDB" id="U3I6C7"/>
<keyword evidence="3" id="KW-1003">Cell membrane</keyword>
<evidence type="ECO:0000256" key="13">
    <source>
        <dbReference type="SAM" id="SignalP"/>
    </source>
</evidence>
<dbReference type="InterPro" id="IPR050579">
    <property type="entry name" value="PMP-22/EMP/MP20-like"/>
</dbReference>
<evidence type="ECO:0000313" key="14">
    <source>
        <dbReference type="Ensembl" id="ENSAPLP00000002798.2"/>
    </source>
</evidence>
<name>U3I6C7_ANAPP</name>
<feature type="transmembrane region" description="Helical" evidence="12">
    <location>
        <begin position="158"/>
        <end position="178"/>
    </location>
</feature>
<dbReference type="GO" id="GO:0098978">
    <property type="term" value="C:glutamatergic synapse"/>
    <property type="evidence" value="ECO:0007669"/>
    <property type="project" value="UniProtKB-ARBA"/>
</dbReference>
<evidence type="ECO:0000256" key="5">
    <source>
        <dbReference type="ARBA" id="ARBA00022989"/>
    </source>
</evidence>
<evidence type="ECO:0000256" key="4">
    <source>
        <dbReference type="ARBA" id="ARBA00022692"/>
    </source>
</evidence>
<dbReference type="Gene3D" id="1.20.140.150">
    <property type="match status" value="1"/>
</dbReference>
<accession>U3I6C7</accession>
<dbReference type="Ensembl" id="ENSAPLT00000003391.2">
    <property type="protein sequence ID" value="ENSAPLP00000002798.2"/>
    <property type="gene ID" value="ENSAPLG00000003334.2"/>
</dbReference>